<keyword evidence="5 7" id="KW-0408">Iron</keyword>
<dbReference type="GO" id="GO:0036199">
    <property type="term" value="F:cholest-4-en-3-one 26-monooxygenase activity"/>
    <property type="evidence" value="ECO:0007669"/>
    <property type="project" value="TreeGrafter"/>
</dbReference>
<keyword evidence="3 7" id="KW-0479">Metal-binding</keyword>
<gene>
    <name evidence="8" type="ORF">EEJ42_49705</name>
</gene>
<accession>A0A3M8SFZ3</accession>
<evidence type="ECO:0000256" key="3">
    <source>
        <dbReference type="ARBA" id="ARBA00022723"/>
    </source>
</evidence>
<reference evidence="8 9" key="1">
    <citation type="submission" date="2018-11" db="EMBL/GenBank/DDBJ databases">
        <title>The Potential of Streptomyces as Biocontrol Agents against the Tomato grey mould, Botrytis cinerea (Gray mold) Frontiers in Microbiology.</title>
        <authorList>
            <person name="Li D."/>
        </authorList>
    </citation>
    <scope>NUCLEOTIDE SEQUENCE [LARGE SCALE GENOMIC DNA]</scope>
    <source>
        <strain evidence="8 9">NEAU-LD23</strain>
    </source>
</reference>
<proteinExistence type="inferred from homology"/>
<dbReference type="GO" id="GO:0005506">
    <property type="term" value="F:iron ion binding"/>
    <property type="evidence" value="ECO:0007669"/>
    <property type="project" value="InterPro"/>
</dbReference>
<protein>
    <submittedName>
        <fullName evidence="8">Cytochrome P450</fullName>
    </submittedName>
</protein>
<dbReference type="EMBL" id="RIBZ01000885">
    <property type="protein sequence ID" value="RNF77730.1"/>
    <property type="molecule type" value="Genomic_DNA"/>
</dbReference>
<keyword evidence="9" id="KW-1185">Reference proteome</keyword>
<evidence type="ECO:0000313" key="9">
    <source>
        <dbReference type="Proteomes" id="UP000275401"/>
    </source>
</evidence>
<dbReference type="SUPFAM" id="SSF48264">
    <property type="entry name" value="Cytochrome P450"/>
    <property type="match status" value="1"/>
</dbReference>
<dbReference type="Proteomes" id="UP000275401">
    <property type="component" value="Unassembled WGS sequence"/>
</dbReference>
<name>A0A3M8SFZ3_9ACTN</name>
<evidence type="ECO:0000256" key="5">
    <source>
        <dbReference type="ARBA" id="ARBA00023004"/>
    </source>
</evidence>
<dbReference type="Gene3D" id="1.10.630.10">
    <property type="entry name" value="Cytochrome P450"/>
    <property type="match status" value="1"/>
</dbReference>
<dbReference type="AlphaFoldDB" id="A0A3M8SFZ3"/>
<comment type="similarity">
    <text evidence="1 7">Belongs to the cytochrome P450 family.</text>
</comment>
<dbReference type="PANTHER" id="PTHR46696">
    <property type="entry name" value="P450, PUTATIVE (EUROFUNG)-RELATED"/>
    <property type="match status" value="1"/>
</dbReference>
<dbReference type="InterPro" id="IPR001128">
    <property type="entry name" value="Cyt_P450"/>
</dbReference>
<dbReference type="InterPro" id="IPR017972">
    <property type="entry name" value="Cyt_P450_CS"/>
</dbReference>
<sequence length="397" mass="44663">MTLLADQWAGNPKHFWMRGERPEHPVWRDESTDIWHVYGYPEALEVLNDTEVYSSQTARRFAPEGGEEFAEGNLFQLDPPEHRELRKLAAHAFTPRVVADLEPRVAEITHELIDQLQGRDRFDLVADLAYPLPITVISELLGVPAGDYPLFKQWVDDMMAANGRFDLSDDPEKQAQDARAQLEASDRITEYLLEHAGERRKRGRDDLLTRFVEAEVDGQRLTDQQIAKIGNLLLVAGHTTTAMLLANSVLCLDAFPDQQAKVRADRSLVPTAFEEVHRFMTPVSAVYRATSTDTELAGKRIPAERMVMVWCAAANRDDRQFTDPNNFDVTRDPNPHIGFGRGIHFCLGAPLARLEGRVALDIVFDRYPVLGLDPQAPPTFIPSHDLISVRDLPVAVG</sequence>
<dbReference type="PROSITE" id="PS00086">
    <property type="entry name" value="CYTOCHROME_P450"/>
    <property type="match status" value="1"/>
</dbReference>
<keyword evidence="4 7" id="KW-0560">Oxidoreductase</keyword>
<evidence type="ECO:0000256" key="4">
    <source>
        <dbReference type="ARBA" id="ARBA00023002"/>
    </source>
</evidence>
<dbReference type="Pfam" id="PF00067">
    <property type="entry name" value="p450"/>
    <property type="match status" value="1"/>
</dbReference>
<comment type="caution">
    <text evidence="8">The sequence shown here is derived from an EMBL/GenBank/DDBJ whole genome shotgun (WGS) entry which is preliminary data.</text>
</comment>
<evidence type="ECO:0000256" key="6">
    <source>
        <dbReference type="ARBA" id="ARBA00023033"/>
    </source>
</evidence>
<dbReference type="GO" id="GO:0006707">
    <property type="term" value="P:cholesterol catabolic process"/>
    <property type="evidence" value="ECO:0007669"/>
    <property type="project" value="TreeGrafter"/>
</dbReference>
<dbReference type="PRINTS" id="PR00359">
    <property type="entry name" value="BP450"/>
</dbReference>
<dbReference type="InterPro" id="IPR036396">
    <property type="entry name" value="Cyt_P450_sf"/>
</dbReference>
<evidence type="ECO:0000313" key="8">
    <source>
        <dbReference type="EMBL" id="RNF77730.1"/>
    </source>
</evidence>
<evidence type="ECO:0000256" key="1">
    <source>
        <dbReference type="ARBA" id="ARBA00010617"/>
    </source>
</evidence>
<keyword evidence="6 7" id="KW-0503">Monooxygenase</keyword>
<dbReference type="PANTHER" id="PTHR46696:SF4">
    <property type="entry name" value="BIOTIN BIOSYNTHESIS CYTOCHROME P450"/>
    <property type="match status" value="1"/>
</dbReference>
<evidence type="ECO:0000256" key="7">
    <source>
        <dbReference type="RuleBase" id="RU000461"/>
    </source>
</evidence>
<dbReference type="GO" id="GO:0020037">
    <property type="term" value="F:heme binding"/>
    <property type="evidence" value="ECO:0007669"/>
    <property type="project" value="InterPro"/>
</dbReference>
<dbReference type="InterPro" id="IPR002397">
    <property type="entry name" value="Cyt_P450_B"/>
</dbReference>
<organism evidence="8 9">
    <name type="scientific">Streptomyces botrytidirepellens</name>
    <dbReference type="NCBI Taxonomy" id="2486417"/>
    <lineage>
        <taxon>Bacteria</taxon>
        <taxon>Bacillati</taxon>
        <taxon>Actinomycetota</taxon>
        <taxon>Actinomycetes</taxon>
        <taxon>Kitasatosporales</taxon>
        <taxon>Streptomycetaceae</taxon>
        <taxon>Streptomyces</taxon>
    </lineage>
</organism>
<dbReference type="GO" id="GO:0008395">
    <property type="term" value="F:steroid hydroxylase activity"/>
    <property type="evidence" value="ECO:0007669"/>
    <property type="project" value="TreeGrafter"/>
</dbReference>
<dbReference type="RefSeq" id="WP_123108734.1">
    <property type="nucleotide sequence ID" value="NZ_RIBZ01000885.1"/>
</dbReference>
<dbReference type="CDD" id="cd11032">
    <property type="entry name" value="P450_EryK-like"/>
    <property type="match status" value="1"/>
</dbReference>
<keyword evidence="2 7" id="KW-0349">Heme</keyword>
<dbReference type="FunFam" id="1.10.630.10:FF:000018">
    <property type="entry name" value="Cytochrome P450 monooxygenase"/>
    <property type="match status" value="1"/>
</dbReference>
<evidence type="ECO:0000256" key="2">
    <source>
        <dbReference type="ARBA" id="ARBA00022617"/>
    </source>
</evidence>